<dbReference type="GO" id="GO:0015074">
    <property type="term" value="P:DNA integration"/>
    <property type="evidence" value="ECO:0007669"/>
    <property type="project" value="InterPro"/>
</dbReference>
<dbReference type="PANTHER" id="PTHR47515:SF1">
    <property type="entry name" value="BLR2054 PROTEIN"/>
    <property type="match status" value="1"/>
</dbReference>
<evidence type="ECO:0000313" key="3">
    <source>
        <dbReference type="Proteomes" id="UP000184368"/>
    </source>
</evidence>
<dbReference type="InterPro" id="IPR036397">
    <property type="entry name" value="RNaseH_sf"/>
</dbReference>
<evidence type="ECO:0000313" key="2">
    <source>
        <dbReference type="EMBL" id="SHG19277.1"/>
    </source>
</evidence>
<dbReference type="GO" id="GO:0003676">
    <property type="term" value="F:nucleic acid binding"/>
    <property type="evidence" value="ECO:0007669"/>
    <property type="project" value="InterPro"/>
</dbReference>
<protein>
    <submittedName>
        <fullName evidence="2">Integrase core domain-containing protein</fullName>
    </submittedName>
</protein>
<organism evidence="2 3">
    <name type="scientific">Cnuella takakiae</name>
    <dbReference type="NCBI Taxonomy" id="1302690"/>
    <lineage>
        <taxon>Bacteria</taxon>
        <taxon>Pseudomonadati</taxon>
        <taxon>Bacteroidota</taxon>
        <taxon>Chitinophagia</taxon>
        <taxon>Chitinophagales</taxon>
        <taxon>Chitinophagaceae</taxon>
        <taxon>Cnuella</taxon>
    </lineage>
</organism>
<accession>A0A1M5HTL1</accession>
<feature type="domain" description="Integrase catalytic" evidence="1">
    <location>
        <begin position="1"/>
        <end position="85"/>
    </location>
</feature>
<proteinExistence type="predicted"/>
<evidence type="ECO:0000259" key="1">
    <source>
        <dbReference type="PROSITE" id="PS50994"/>
    </source>
</evidence>
<dbReference type="Pfam" id="PF00665">
    <property type="entry name" value="rve"/>
    <property type="match status" value="1"/>
</dbReference>
<reference evidence="2 3" key="1">
    <citation type="submission" date="2016-11" db="EMBL/GenBank/DDBJ databases">
        <authorList>
            <person name="Jaros S."/>
            <person name="Januszkiewicz K."/>
            <person name="Wedrychowicz H."/>
        </authorList>
    </citation>
    <scope>NUCLEOTIDE SEQUENCE [LARGE SCALE GENOMIC DNA]</scope>
    <source>
        <strain evidence="2 3">DSM 26897</strain>
    </source>
</reference>
<dbReference type="PANTHER" id="PTHR47515">
    <property type="entry name" value="LOW CALCIUM RESPONSE LOCUS PROTEIN T"/>
    <property type="match status" value="1"/>
</dbReference>
<dbReference type="Proteomes" id="UP000184368">
    <property type="component" value="Unassembled WGS sequence"/>
</dbReference>
<name>A0A1M5HTL1_9BACT</name>
<sequence length="85" mass="10057">MDFVCDSLVDGRRFRLLNIIDDYNRESLSIEINTSLPSQRVIRVLERLVETRQSPKQIRVDNGPEFISDRLQTWCTEKSIELKFI</sequence>
<dbReference type="PROSITE" id="PS50994">
    <property type="entry name" value="INTEGRASE"/>
    <property type="match status" value="1"/>
</dbReference>
<dbReference type="EMBL" id="FQUO01000020">
    <property type="protein sequence ID" value="SHG19277.1"/>
    <property type="molecule type" value="Genomic_DNA"/>
</dbReference>
<dbReference type="InterPro" id="IPR012337">
    <property type="entry name" value="RNaseH-like_sf"/>
</dbReference>
<dbReference type="InterPro" id="IPR001584">
    <property type="entry name" value="Integrase_cat-core"/>
</dbReference>
<dbReference type="AlphaFoldDB" id="A0A1M5HTL1"/>
<keyword evidence="3" id="KW-1185">Reference proteome</keyword>
<gene>
    <name evidence="2" type="ORF">SAMN05444008_12053</name>
</gene>
<dbReference type="Gene3D" id="3.30.420.10">
    <property type="entry name" value="Ribonuclease H-like superfamily/Ribonuclease H"/>
    <property type="match status" value="1"/>
</dbReference>
<dbReference type="SUPFAM" id="SSF53098">
    <property type="entry name" value="Ribonuclease H-like"/>
    <property type="match status" value="1"/>
</dbReference>